<dbReference type="Pfam" id="PF00076">
    <property type="entry name" value="RRM_1"/>
    <property type="match status" value="4"/>
</dbReference>
<evidence type="ECO:0000256" key="2">
    <source>
        <dbReference type="SAM" id="MobiDB-lite"/>
    </source>
</evidence>
<feature type="compositionally biased region" description="Low complexity" evidence="2">
    <location>
        <begin position="281"/>
        <end position="296"/>
    </location>
</feature>
<reference evidence="4" key="1">
    <citation type="submission" date="2021-06" db="EMBL/GenBank/DDBJ databases">
        <authorList>
            <person name="Kallberg Y."/>
            <person name="Tangrot J."/>
            <person name="Rosling A."/>
        </authorList>
    </citation>
    <scope>NUCLEOTIDE SEQUENCE</scope>
    <source>
        <strain evidence="4">BR232B</strain>
    </source>
</reference>
<dbReference type="SUPFAM" id="SSF54928">
    <property type="entry name" value="RNA-binding domain, RBD"/>
    <property type="match status" value="5"/>
</dbReference>
<dbReference type="EMBL" id="CAJVPI010000071">
    <property type="protein sequence ID" value="CAG8473002.1"/>
    <property type="molecule type" value="Genomic_DNA"/>
</dbReference>
<dbReference type="GO" id="GO:0003723">
    <property type="term" value="F:RNA binding"/>
    <property type="evidence" value="ECO:0007669"/>
    <property type="project" value="UniProtKB-UniRule"/>
</dbReference>
<evidence type="ECO:0000313" key="4">
    <source>
        <dbReference type="EMBL" id="CAG8473002.1"/>
    </source>
</evidence>
<keyword evidence="1" id="KW-0694">RNA-binding</keyword>
<dbReference type="InterPro" id="IPR000504">
    <property type="entry name" value="RRM_dom"/>
</dbReference>
<dbReference type="CDD" id="cd12318">
    <property type="entry name" value="RRM5_RBM19_like"/>
    <property type="match status" value="1"/>
</dbReference>
<dbReference type="PANTHER" id="PTHR48034">
    <property type="entry name" value="TRANSFORMER-2 SEX-DETERMINING PROTEIN-RELATED"/>
    <property type="match status" value="1"/>
</dbReference>
<feature type="domain" description="RRM" evidence="3">
    <location>
        <begin position="593"/>
        <end position="676"/>
    </location>
</feature>
<dbReference type="SMART" id="SM00360">
    <property type="entry name" value="RRM"/>
    <property type="match status" value="4"/>
</dbReference>
<accession>A0A9N8W0N6</accession>
<dbReference type="CDD" id="cd12317">
    <property type="entry name" value="RRM4_RBM19_RRM3_MRD1"/>
    <property type="match status" value="1"/>
</dbReference>
<evidence type="ECO:0000256" key="1">
    <source>
        <dbReference type="PROSITE-ProRule" id="PRU00176"/>
    </source>
</evidence>
<gene>
    <name evidence="4" type="ORF">PBRASI_LOCUS1167</name>
</gene>
<dbReference type="OrthoDB" id="439639at2759"/>
<dbReference type="InterPro" id="IPR012677">
    <property type="entry name" value="Nucleotide-bd_a/b_plait_sf"/>
</dbReference>
<organism evidence="4 5">
    <name type="scientific">Paraglomus brasilianum</name>
    <dbReference type="NCBI Taxonomy" id="144538"/>
    <lineage>
        <taxon>Eukaryota</taxon>
        <taxon>Fungi</taxon>
        <taxon>Fungi incertae sedis</taxon>
        <taxon>Mucoromycota</taxon>
        <taxon>Glomeromycotina</taxon>
        <taxon>Glomeromycetes</taxon>
        <taxon>Paraglomerales</taxon>
        <taxon>Paraglomeraceae</taxon>
        <taxon>Paraglomus</taxon>
    </lineage>
</organism>
<dbReference type="AlphaFoldDB" id="A0A9N8W0N6"/>
<dbReference type="PROSITE" id="PS50102">
    <property type="entry name" value="RRM"/>
    <property type="match status" value="4"/>
</dbReference>
<sequence length="822" mass="92845">MGMHFGISDDDNGKSRRFGFIGYRTEQQAKDALEYFNNTYIYTSKIIVQFAVPVDDRLLPRPWSAHSVGSSAYKRRHTAENTQPVKSETIQQRGGSNKSNKASAIEDKKLKEYLEVMQPRSTSKIWANDDSITLTGAEDIVIKGGKEDELYEDLPKSKSNHASKIPEDVNNSVEQEQNDDEQSNNGIADSSEINKDLSLSDMDWLKSKMRRKLDLNENEEDDIPESSSEASAPSENGSNHSSIDDQAEGYSSNIGFSERGDNDIVKANARANMTNDKSQEITENSSTTNETTVQTVPSEETIAETGRLFVRNLPYVCTESDLRNTFNKFGPLAEVHMPIDRNSKKPKGFAYILYHISEHAVKAYIELDNKFFMGRLLHIIPSREKPNKKDEYAHMTHKQKKEMKQKEIAAKDFNWSSLYMNPDAVAESIAHRLNVKKSDILNPEADNMAARLALAETHVIQETKTFLKENGVSLDAFANKERSDTVILVKNIPFNVTEDELKELFEWYGDLGRVLLPPAKTIAIIEFLHPTEARSAFTSLAYQKFKSLPLYLEKAPVNIFPTTPEATQPVSANDIAEPTLEDGKEDLEADAVATLFVKNLNFNTTEDGLREVFKNAHGLKSVRIKMKKDPKNPEKYLSMGFGFVEYDSVKNAKNAMKALQGFVLDGHALQLKFSNKGVDPAQQRREEDATAKTKAVSTKVIVKNVAFETTKKDLRELFGAYGQIKSLRIPKKFDGTSRGFAFIEFLTKRDARNVMEQLSHTHLLGRHLVLNYAEEDKNVEELREKVRREYVGETGSGRAKKKSKINLEEWQKSVEGEDMDED</sequence>
<proteinExistence type="predicted"/>
<dbReference type="Gene3D" id="3.30.70.330">
    <property type="match status" value="5"/>
</dbReference>
<feature type="compositionally biased region" description="Low complexity" evidence="2">
    <location>
        <begin position="225"/>
        <end position="239"/>
    </location>
</feature>
<feature type="region of interest" description="Disordered" evidence="2">
    <location>
        <begin position="154"/>
        <end position="194"/>
    </location>
</feature>
<evidence type="ECO:0000259" key="3">
    <source>
        <dbReference type="PROSITE" id="PS50102"/>
    </source>
</evidence>
<feature type="compositionally biased region" description="Polar residues" evidence="2">
    <location>
        <begin position="80"/>
        <end position="102"/>
    </location>
</feature>
<feature type="domain" description="RRM" evidence="3">
    <location>
        <begin position="698"/>
        <end position="775"/>
    </location>
</feature>
<comment type="caution">
    <text evidence="4">The sequence shown here is derived from an EMBL/GenBank/DDBJ whole genome shotgun (WGS) entry which is preliminary data.</text>
</comment>
<dbReference type="CDD" id="cd12320">
    <property type="entry name" value="RRM6_RBM19_RRM5_MRD1"/>
    <property type="match status" value="1"/>
</dbReference>
<evidence type="ECO:0000313" key="5">
    <source>
        <dbReference type="Proteomes" id="UP000789739"/>
    </source>
</evidence>
<dbReference type="InterPro" id="IPR035979">
    <property type="entry name" value="RBD_domain_sf"/>
</dbReference>
<feature type="region of interest" description="Disordered" evidence="2">
    <location>
        <begin position="69"/>
        <end position="104"/>
    </location>
</feature>
<feature type="region of interest" description="Disordered" evidence="2">
    <location>
        <begin position="215"/>
        <end position="299"/>
    </location>
</feature>
<name>A0A9N8W0N6_9GLOM</name>
<dbReference type="InterPro" id="IPR050441">
    <property type="entry name" value="RBM"/>
</dbReference>
<keyword evidence="5" id="KW-1185">Reference proteome</keyword>
<dbReference type="InterPro" id="IPR034423">
    <property type="entry name" value="RBM19_RRM5"/>
</dbReference>
<feature type="domain" description="RRM" evidence="3">
    <location>
        <begin position="306"/>
        <end position="384"/>
    </location>
</feature>
<feature type="domain" description="RRM" evidence="3">
    <location>
        <begin position="485"/>
        <end position="557"/>
    </location>
</feature>
<protein>
    <submittedName>
        <fullName evidence="4">1219_t:CDS:1</fullName>
    </submittedName>
</protein>
<dbReference type="Proteomes" id="UP000789739">
    <property type="component" value="Unassembled WGS sequence"/>
</dbReference>